<evidence type="ECO:0000256" key="1">
    <source>
        <dbReference type="ARBA" id="ARBA00004651"/>
    </source>
</evidence>
<proteinExistence type="inferred from homology"/>
<feature type="transmembrane region" description="Helical" evidence="7">
    <location>
        <begin position="140"/>
        <end position="160"/>
    </location>
</feature>
<protein>
    <submittedName>
        <fullName evidence="8">Membrane protein</fullName>
    </submittedName>
</protein>
<feature type="transmembrane region" description="Helical" evidence="7">
    <location>
        <begin position="260"/>
        <end position="278"/>
    </location>
</feature>
<feature type="transmembrane region" description="Helical" evidence="7">
    <location>
        <begin position="110"/>
        <end position="133"/>
    </location>
</feature>
<dbReference type="PANTHER" id="PTHR30106:SF1">
    <property type="entry name" value="UPF0324 MEMBRANE PROTEIN FN0533"/>
    <property type="match status" value="1"/>
</dbReference>
<organism evidence="8 9">
    <name type="scientific">Prolixibacter bellariivorans</name>
    <dbReference type="NCBI Taxonomy" id="314319"/>
    <lineage>
        <taxon>Bacteria</taxon>
        <taxon>Pseudomonadati</taxon>
        <taxon>Bacteroidota</taxon>
        <taxon>Bacteroidia</taxon>
        <taxon>Marinilabiliales</taxon>
        <taxon>Prolixibacteraceae</taxon>
        <taxon>Prolixibacter</taxon>
    </lineage>
</organism>
<feature type="transmembrane region" description="Helical" evidence="7">
    <location>
        <begin position="85"/>
        <end position="104"/>
    </location>
</feature>
<keyword evidence="6 7" id="KW-0472">Membrane</keyword>
<gene>
    <name evidence="8" type="ORF">PbJCM13498_33110</name>
</gene>
<name>A0A5M4B3E2_9BACT</name>
<evidence type="ECO:0000313" key="8">
    <source>
        <dbReference type="EMBL" id="GET34448.1"/>
    </source>
</evidence>
<keyword evidence="4 7" id="KW-0812">Transmembrane</keyword>
<dbReference type="InterPro" id="IPR018383">
    <property type="entry name" value="UPF0324_pro"/>
</dbReference>
<dbReference type="AlphaFoldDB" id="A0A5M4B3E2"/>
<accession>A0A5M4B3E2</accession>
<reference evidence="8 9" key="1">
    <citation type="submission" date="2019-10" db="EMBL/GenBank/DDBJ databases">
        <title>Prolixibacter strains distinguished by the presence of nitrate reductase genes were adept at nitrate-dependent anaerobic corrosion of metallic iron and carbon steel.</title>
        <authorList>
            <person name="Iino T."/>
            <person name="Shono N."/>
            <person name="Ito K."/>
            <person name="Nakamura R."/>
            <person name="Sueoka K."/>
            <person name="Harayama S."/>
            <person name="Ohkuma M."/>
        </authorList>
    </citation>
    <scope>NUCLEOTIDE SEQUENCE [LARGE SCALE GENOMIC DNA]</scope>
    <source>
        <strain evidence="8 9">JCM 13498</strain>
    </source>
</reference>
<comment type="similarity">
    <text evidence="2">Belongs to the UPF0324 family.</text>
</comment>
<evidence type="ECO:0000256" key="3">
    <source>
        <dbReference type="ARBA" id="ARBA00022475"/>
    </source>
</evidence>
<dbReference type="Proteomes" id="UP000391834">
    <property type="component" value="Unassembled WGS sequence"/>
</dbReference>
<dbReference type="GO" id="GO:0005886">
    <property type="term" value="C:plasma membrane"/>
    <property type="evidence" value="ECO:0007669"/>
    <property type="project" value="UniProtKB-SubCell"/>
</dbReference>
<dbReference type="EMBL" id="BLAX01000001">
    <property type="protein sequence ID" value="GET34448.1"/>
    <property type="molecule type" value="Genomic_DNA"/>
</dbReference>
<evidence type="ECO:0000256" key="4">
    <source>
        <dbReference type="ARBA" id="ARBA00022692"/>
    </source>
</evidence>
<comment type="caution">
    <text evidence="8">The sequence shown here is derived from an EMBL/GenBank/DDBJ whole genome shotgun (WGS) entry which is preliminary data.</text>
</comment>
<comment type="subcellular location">
    <subcellularLocation>
        <location evidence="1">Cell membrane</location>
        <topology evidence="1">Multi-pass membrane protein</topology>
    </subcellularLocation>
</comment>
<evidence type="ECO:0000256" key="5">
    <source>
        <dbReference type="ARBA" id="ARBA00022989"/>
    </source>
</evidence>
<keyword evidence="9" id="KW-1185">Reference proteome</keyword>
<feature type="transmembrane region" description="Helical" evidence="7">
    <location>
        <begin position="21"/>
        <end position="43"/>
    </location>
</feature>
<feature type="transmembrane region" description="Helical" evidence="7">
    <location>
        <begin position="55"/>
        <end position="78"/>
    </location>
</feature>
<dbReference type="OrthoDB" id="9811391at2"/>
<evidence type="ECO:0000313" key="9">
    <source>
        <dbReference type="Proteomes" id="UP000391834"/>
    </source>
</evidence>
<keyword evidence="3" id="KW-1003">Cell membrane</keyword>
<dbReference type="PANTHER" id="PTHR30106">
    <property type="entry name" value="INNER MEMBRANE PROTEIN YEIH-RELATED"/>
    <property type="match status" value="1"/>
</dbReference>
<evidence type="ECO:0000256" key="6">
    <source>
        <dbReference type="ARBA" id="ARBA00023136"/>
    </source>
</evidence>
<keyword evidence="5 7" id="KW-1133">Transmembrane helix</keyword>
<dbReference type="Pfam" id="PF03601">
    <property type="entry name" value="Cons_hypoth698"/>
    <property type="match status" value="1"/>
</dbReference>
<evidence type="ECO:0000256" key="2">
    <source>
        <dbReference type="ARBA" id="ARBA00007977"/>
    </source>
</evidence>
<feature type="transmembrane region" description="Helical" evidence="7">
    <location>
        <begin position="229"/>
        <end position="248"/>
    </location>
</feature>
<feature type="transmembrane region" description="Helical" evidence="7">
    <location>
        <begin position="206"/>
        <end position="223"/>
    </location>
</feature>
<feature type="transmembrane region" description="Helical" evidence="7">
    <location>
        <begin position="290"/>
        <end position="308"/>
    </location>
</feature>
<sequence length="309" mass="33439">MKKTLTLKSTSYFLYRAIPALILFPFVSAPIALASGLILSFFGHEEAKPETGKTISFLLQASIVLMGFGMNLGTVLAAGISGFKITLFSVISTILMGLFLGWVFRVDKKTAYLISVGTAICGGSAIAATAPVLKAENRQISFALATVFILNSVALFLFPFLGHIMHLSQETFGYWAAIAIHDTSSVVGAGSVYGPHALEIATTVKLTRALWIIPVTIITALINKSDNRINIPWFIPLFVVAMIVAHYIPQWSHTFAHLSWLGEKGLLVALFFIGAGISKNDIKLAGWRPVLMGLVLWTIVSVTSILILN</sequence>
<dbReference type="RefSeq" id="WP_025864766.1">
    <property type="nucleotide sequence ID" value="NZ_BLAX01000001.1"/>
</dbReference>
<evidence type="ECO:0000256" key="7">
    <source>
        <dbReference type="SAM" id="Phobius"/>
    </source>
</evidence>